<feature type="transmembrane region" description="Helical" evidence="1">
    <location>
        <begin position="61"/>
        <end position="86"/>
    </location>
</feature>
<proteinExistence type="predicted"/>
<feature type="transmembrane region" description="Helical" evidence="1">
    <location>
        <begin position="148"/>
        <end position="169"/>
    </location>
</feature>
<feature type="transmembrane region" description="Helical" evidence="1">
    <location>
        <begin position="175"/>
        <end position="199"/>
    </location>
</feature>
<feature type="transmembrane region" description="Helical" evidence="1">
    <location>
        <begin position="115"/>
        <end position="136"/>
    </location>
</feature>
<feature type="transmembrane region" description="Helical" evidence="1">
    <location>
        <begin position="220"/>
        <end position="242"/>
    </location>
</feature>
<dbReference type="PANTHER" id="PTHR43471:SF12">
    <property type="entry name" value="HYPOTHETICAL MEMBRANE PROTEIN, CONSERVED"/>
    <property type="match status" value="1"/>
</dbReference>
<dbReference type="EMBL" id="AP019860">
    <property type="protein sequence ID" value="BBM83666.1"/>
    <property type="molecule type" value="Genomic_DNA"/>
</dbReference>
<sequence length="553" mass="63050">MEFFDRYINPIHLLGLRSYLRTKRFLYTFNISVLLMVSAMLLGFFFMSIERMPTAQIGKNLFMIFSIMQYVIIGLVFPAFSCTAIISEKEGKTYDLLVTANLSSGDIVWGKFLSAYTHSAMFLISSLPIVMMAFLFGGITPALIMITYAILFAYAALIVMLCLSISSVYKTITRAIIASYIVVIIINSFISPMLFFLLYDYLHDSELARFFIAIGGYGSLNVFLTVYIVPVFVFLSLIFAPYLVAKNSLRTYANNRSTSLKVYFTCVGSGILAIFLTYYINSIYMFIGIQQLDYEMIMMVGGFCLAIAGIFGLIGSLGFAGENPVPERFVMKRLSEHLKAGRIRRVFASKFFLGLLGPGSYRGARFVTLMCFGWTAIYLLATWLLIEKFGVNNTVFWRNYEASGYMEYPIISAFVVVSFVYFFSMLASFLSFRIRQIGFRRAVLFCMLLFLTILLPLYSLFSMEVYGGFHASILNFQYLSPSMCFFWSFIPISQFGGSKFSCLIDGVPIHYIGIGVYFSLGFLLDLLNYRRSRKMWNELEKEEKEILESMDKK</sequence>
<evidence type="ECO:0000313" key="3">
    <source>
        <dbReference type="Proteomes" id="UP000326354"/>
    </source>
</evidence>
<protein>
    <submittedName>
        <fullName evidence="2">ABC transporter permease</fullName>
    </submittedName>
</protein>
<evidence type="ECO:0000313" key="2">
    <source>
        <dbReference type="EMBL" id="BBM83666.1"/>
    </source>
</evidence>
<feature type="transmembrane region" description="Helical" evidence="1">
    <location>
        <begin position="25"/>
        <end position="49"/>
    </location>
</feature>
<accession>A0A5S9ILJ7</accession>
<feature type="transmembrane region" description="Helical" evidence="1">
    <location>
        <begin position="509"/>
        <end position="527"/>
    </location>
</feature>
<reference evidence="2 3" key="1">
    <citation type="submission" date="2019-08" db="EMBL/GenBank/DDBJ databases">
        <title>Complete genome sequence of Candidatus Uab amorphum.</title>
        <authorList>
            <person name="Shiratori T."/>
            <person name="Suzuki S."/>
            <person name="Kakizawa Y."/>
            <person name="Ishida K."/>
        </authorList>
    </citation>
    <scope>NUCLEOTIDE SEQUENCE [LARGE SCALE GENOMIC DNA]</scope>
    <source>
        <strain evidence="2 3">SRT547</strain>
    </source>
</reference>
<organism evidence="2 3">
    <name type="scientific">Uabimicrobium amorphum</name>
    <dbReference type="NCBI Taxonomy" id="2596890"/>
    <lineage>
        <taxon>Bacteria</taxon>
        <taxon>Pseudomonadati</taxon>
        <taxon>Planctomycetota</taxon>
        <taxon>Candidatus Uabimicrobiia</taxon>
        <taxon>Candidatus Uabimicrobiales</taxon>
        <taxon>Candidatus Uabimicrobiaceae</taxon>
        <taxon>Candidatus Uabimicrobium</taxon>
    </lineage>
</organism>
<dbReference type="KEGG" id="uam:UABAM_02019"/>
<keyword evidence="1" id="KW-1133">Transmembrane helix</keyword>
<feature type="transmembrane region" description="Helical" evidence="1">
    <location>
        <begin position="299"/>
        <end position="321"/>
    </location>
</feature>
<feature type="transmembrane region" description="Helical" evidence="1">
    <location>
        <begin position="366"/>
        <end position="386"/>
    </location>
</feature>
<keyword evidence="1" id="KW-0472">Membrane</keyword>
<evidence type="ECO:0000256" key="1">
    <source>
        <dbReference type="SAM" id="Phobius"/>
    </source>
</evidence>
<feature type="transmembrane region" description="Helical" evidence="1">
    <location>
        <begin position="262"/>
        <end position="287"/>
    </location>
</feature>
<feature type="transmembrane region" description="Helical" evidence="1">
    <location>
        <begin position="406"/>
        <end position="430"/>
    </location>
</feature>
<dbReference type="Proteomes" id="UP000326354">
    <property type="component" value="Chromosome"/>
</dbReference>
<dbReference type="RefSeq" id="WP_151967858.1">
    <property type="nucleotide sequence ID" value="NZ_AP019860.1"/>
</dbReference>
<feature type="transmembrane region" description="Helical" evidence="1">
    <location>
        <begin position="442"/>
        <end position="461"/>
    </location>
</feature>
<dbReference type="AlphaFoldDB" id="A0A5S9ILJ7"/>
<gene>
    <name evidence="2" type="ORF">UABAM_02019</name>
</gene>
<name>A0A5S9ILJ7_UABAM</name>
<dbReference type="OrthoDB" id="226946at2"/>
<keyword evidence="1" id="KW-0812">Transmembrane</keyword>
<keyword evidence="3" id="KW-1185">Reference proteome</keyword>
<dbReference type="PANTHER" id="PTHR43471">
    <property type="entry name" value="ABC TRANSPORTER PERMEASE"/>
    <property type="match status" value="1"/>
</dbReference>